<keyword evidence="1" id="KW-0805">Transcription regulation</keyword>
<dbReference type="SUPFAM" id="SSF46785">
    <property type="entry name" value="Winged helix' DNA-binding domain"/>
    <property type="match status" value="1"/>
</dbReference>
<dbReference type="GO" id="GO:0003677">
    <property type="term" value="F:DNA binding"/>
    <property type="evidence" value="ECO:0007669"/>
    <property type="project" value="UniProtKB-KW"/>
</dbReference>
<dbReference type="InterPro" id="IPR047894">
    <property type="entry name" value="AdcR-like"/>
</dbReference>
<dbReference type="InterPro" id="IPR011991">
    <property type="entry name" value="ArsR-like_HTH"/>
</dbReference>
<dbReference type="GO" id="GO:0008270">
    <property type="term" value="F:zinc ion binding"/>
    <property type="evidence" value="ECO:0007669"/>
    <property type="project" value="InterPro"/>
</dbReference>
<proteinExistence type="predicted"/>
<dbReference type="Gene3D" id="6.10.140.1680">
    <property type="match status" value="1"/>
</dbReference>
<evidence type="ECO:0000313" key="6">
    <source>
        <dbReference type="Proteomes" id="UP000254634"/>
    </source>
</evidence>
<accession>A0A380L0R8</accession>
<name>A0A380L0R8_9STRE</name>
<dbReference type="GO" id="GO:0003700">
    <property type="term" value="F:DNA-binding transcription factor activity"/>
    <property type="evidence" value="ECO:0007669"/>
    <property type="project" value="InterPro"/>
</dbReference>
<dbReference type="SMART" id="SM00347">
    <property type="entry name" value="HTH_MARR"/>
    <property type="match status" value="1"/>
</dbReference>
<dbReference type="CDD" id="cd00090">
    <property type="entry name" value="HTH_ARSR"/>
    <property type="match status" value="1"/>
</dbReference>
<dbReference type="EMBL" id="UHFR01000005">
    <property type="protein sequence ID" value="SUN76987.1"/>
    <property type="molecule type" value="Genomic_DNA"/>
</dbReference>
<dbReference type="Pfam" id="PF01047">
    <property type="entry name" value="MarR"/>
    <property type="match status" value="1"/>
</dbReference>
<keyword evidence="3" id="KW-0804">Transcription</keyword>
<dbReference type="OrthoDB" id="2319602at2"/>
<dbReference type="Gene3D" id="1.10.10.10">
    <property type="entry name" value="Winged helix-like DNA-binding domain superfamily/Winged helix DNA-binding domain"/>
    <property type="match status" value="1"/>
</dbReference>
<dbReference type="Proteomes" id="UP000254634">
    <property type="component" value="Unassembled WGS sequence"/>
</dbReference>
<feature type="domain" description="HTH marR-type" evidence="4">
    <location>
        <begin position="1"/>
        <end position="142"/>
    </location>
</feature>
<reference evidence="5" key="1">
    <citation type="submission" date="2018-06" db="EMBL/GenBank/DDBJ databases">
        <authorList>
            <consortium name="Pathogen Informatics"/>
            <person name="Doyle S."/>
        </authorList>
    </citation>
    <scope>NUCLEOTIDE SEQUENCE [LARGE SCALE GENOMIC DNA]</scope>
    <source>
        <strain evidence="5">NCTC13765</strain>
    </source>
</reference>
<protein>
    <submittedName>
        <fullName evidence="5">Multiple antibiotic resistance operon transcription repressor MarR</fullName>
    </submittedName>
</protein>
<dbReference type="RefSeq" id="WP_018372116.1">
    <property type="nucleotide sequence ID" value="NZ_UHFR01000005.1"/>
</dbReference>
<dbReference type="InterPro" id="IPR052067">
    <property type="entry name" value="Metal_resp_HTH_trans_reg"/>
</dbReference>
<evidence type="ECO:0000313" key="5">
    <source>
        <dbReference type="EMBL" id="SUN76987.1"/>
    </source>
</evidence>
<sequence>MNLAEQIDQFLNEVVLRAENQHEVLIGSCTSEVALTNTQEHILMLLAEDKLTNTDLARFLKVSQAAVTKAIKSLIKQGMLEAVKDSNDARVTYYHLTDLAKPVAAEHRHHHAHTLDAYEKVVGQFSEKEQETIGRFLTTLVGEMH</sequence>
<evidence type="ECO:0000256" key="1">
    <source>
        <dbReference type="ARBA" id="ARBA00023015"/>
    </source>
</evidence>
<keyword evidence="6" id="KW-1185">Reference proteome</keyword>
<dbReference type="STRING" id="1123307.GCA_000380065_01410"/>
<dbReference type="PANTHER" id="PTHR35790:SF4">
    <property type="entry name" value="HTH-TYPE TRANSCRIPTIONAL REGULATOR PCHR"/>
    <property type="match status" value="1"/>
</dbReference>
<evidence type="ECO:0000256" key="2">
    <source>
        <dbReference type="ARBA" id="ARBA00023125"/>
    </source>
</evidence>
<gene>
    <name evidence="5" type="primary">adcR</name>
    <name evidence="5" type="ORF">NCTC13765_01493</name>
</gene>
<dbReference type="Gene3D" id="6.10.250.2360">
    <property type="match status" value="1"/>
</dbReference>
<dbReference type="AlphaFoldDB" id="A0A380L0R8"/>
<dbReference type="InterPro" id="IPR000835">
    <property type="entry name" value="HTH_MarR-typ"/>
</dbReference>
<evidence type="ECO:0000259" key="4">
    <source>
        <dbReference type="PROSITE" id="PS50995"/>
    </source>
</evidence>
<dbReference type="InterPro" id="IPR036388">
    <property type="entry name" value="WH-like_DNA-bd_sf"/>
</dbReference>
<dbReference type="PROSITE" id="PS50995">
    <property type="entry name" value="HTH_MARR_2"/>
    <property type="match status" value="1"/>
</dbReference>
<keyword evidence="2" id="KW-0238">DNA-binding</keyword>
<organism evidence="5 6">
    <name type="scientific">Streptococcus massiliensis</name>
    <dbReference type="NCBI Taxonomy" id="313439"/>
    <lineage>
        <taxon>Bacteria</taxon>
        <taxon>Bacillati</taxon>
        <taxon>Bacillota</taxon>
        <taxon>Bacilli</taxon>
        <taxon>Lactobacillales</taxon>
        <taxon>Streptococcaceae</taxon>
        <taxon>Streptococcus</taxon>
    </lineage>
</organism>
<dbReference type="NCBIfam" id="NF038251">
    <property type="entry name" value="AdcR_fam_Zn_TF"/>
    <property type="match status" value="1"/>
</dbReference>
<dbReference type="PANTHER" id="PTHR35790">
    <property type="entry name" value="HTH-TYPE TRANSCRIPTIONAL REGULATOR PCHR"/>
    <property type="match status" value="1"/>
</dbReference>
<evidence type="ECO:0000256" key="3">
    <source>
        <dbReference type="ARBA" id="ARBA00023163"/>
    </source>
</evidence>
<dbReference type="InterPro" id="IPR036390">
    <property type="entry name" value="WH_DNA-bd_sf"/>
</dbReference>